<dbReference type="InterPro" id="IPR050469">
    <property type="entry name" value="Diguanylate_Cyclase"/>
</dbReference>
<dbReference type="Proteomes" id="UP001595444">
    <property type="component" value="Unassembled WGS sequence"/>
</dbReference>
<dbReference type="Pfam" id="PF00990">
    <property type="entry name" value="GGDEF"/>
    <property type="match status" value="1"/>
</dbReference>
<dbReference type="PANTHER" id="PTHR45138">
    <property type="entry name" value="REGULATORY COMPONENTS OF SENSORY TRANSDUCTION SYSTEM"/>
    <property type="match status" value="1"/>
</dbReference>
<feature type="transmembrane region" description="Helical" evidence="3">
    <location>
        <begin position="30"/>
        <end position="50"/>
    </location>
</feature>
<feature type="domain" description="GGDEF" evidence="4">
    <location>
        <begin position="245"/>
        <end position="378"/>
    </location>
</feature>
<dbReference type="SMART" id="SM00267">
    <property type="entry name" value="GGDEF"/>
    <property type="match status" value="1"/>
</dbReference>
<name>A0ABV7D187_9PROT</name>
<sequence>MQGSNRINLILGAVVVFLMVFAFFCPPSPYEQLALIFGVILVVLLVTFSLRDVLTHIDIPSNDWTLDPEMLPEGVIITDLNGNITYYNSLAHKLVPECIENNSISELFNIWHSELVNRQQADEVIQAVLSAPDMQFSELLYLENGRVYERITRAIPNKAIRIWLLRDISHLQSAHSDSNMHATLLEADAARAVELAEQLFHAKTELEAKQAELTRLANTDSLTGLLNRRRFTVLGEQVLKSSLNENIWILMLDIDYFKRINDTFGHAAGDIAIREFAAIVTTKIGKSGFVGRMGGEEFAAILEDCDRDKAIIIAEQIRKETAKHQTVSGVEKFRFTCSIGVAQWQKDEITIEAVLDRADQALYSAKSFGRNRVVGYEVSDT</sequence>
<dbReference type="InterPro" id="IPR029787">
    <property type="entry name" value="Nucleotide_cyclase"/>
</dbReference>
<keyword evidence="3" id="KW-1133">Transmembrane helix</keyword>
<keyword evidence="3" id="KW-0472">Membrane</keyword>
<evidence type="ECO:0000313" key="6">
    <source>
        <dbReference type="Proteomes" id="UP001595444"/>
    </source>
</evidence>
<dbReference type="EC" id="2.7.7.65" evidence="1"/>
<dbReference type="InterPro" id="IPR000160">
    <property type="entry name" value="GGDEF_dom"/>
</dbReference>
<dbReference type="SUPFAM" id="SSF55073">
    <property type="entry name" value="Nucleotide cyclase"/>
    <property type="match status" value="1"/>
</dbReference>
<organism evidence="5 6">
    <name type="scientific">Kordiimonas pumila</name>
    <dbReference type="NCBI Taxonomy" id="2161677"/>
    <lineage>
        <taxon>Bacteria</taxon>
        <taxon>Pseudomonadati</taxon>
        <taxon>Pseudomonadota</taxon>
        <taxon>Alphaproteobacteria</taxon>
        <taxon>Kordiimonadales</taxon>
        <taxon>Kordiimonadaceae</taxon>
        <taxon>Kordiimonas</taxon>
    </lineage>
</organism>
<dbReference type="EMBL" id="JBHRSL010000002">
    <property type="protein sequence ID" value="MFC3050751.1"/>
    <property type="molecule type" value="Genomic_DNA"/>
</dbReference>
<dbReference type="InterPro" id="IPR043128">
    <property type="entry name" value="Rev_trsase/Diguanyl_cyclase"/>
</dbReference>
<comment type="catalytic activity">
    <reaction evidence="2">
        <text>2 GTP = 3',3'-c-di-GMP + 2 diphosphate</text>
        <dbReference type="Rhea" id="RHEA:24898"/>
        <dbReference type="ChEBI" id="CHEBI:33019"/>
        <dbReference type="ChEBI" id="CHEBI:37565"/>
        <dbReference type="ChEBI" id="CHEBI:58805"/>
        <dbReference type="EC" id="2.7.7.65"/>
    </reaction>
</comment>
<evidence type="ECO:0000313" key="5">
    <source>
        <dbReference type="EMBL" id="MFC3050751.1"/>
    </source>
</evidence>
<dbReference type="NCBIfam" id="TIGR00254">
    <property type="entry name" value="GGDEF"/>
    <property type="match status" value="1"/>
</dbReference>
<proteinExistence type="predicted"/>
<evidence type="ECO:0000256" key="1">
    <source>
        <dbReference type="ARBA" id="ARBA00012528"/>
    </source>
</evidence>
<evidence type="ECO:0000259" key="4">
    <source>
        <dbReference type="PROSITE" id="PS50887"/>
    </source>
</evidence>
<accession>A0ABV7D187</accession>
<dbReference type="PANTHER" id="PTHR45138:SF9">
    <property type="entry name" value="DIGUANYLATE CYCLASE DGCM-RELATED"/>
    <property type="match status" value="1"/>
</dbReference>
<keyword evidence="3" id="KW-0812">Transmembrane</keyword>
<dbReference type="PROSITE" id="PS50887">
    <property type="entry name" value="GGDEF"/>
    <property type="match status" value="1"/>
</dbReference>
<dbReference type="RefSeq" id="WP_194212683.1">
    <property type="nucleotide sequence ID" value="NZ_CP061205.1"/>
</dbReference>
<reference evidence="6" key="1">
    <citation type="journal article" date="2019" name="Int. J. Syst. Evol. Microbiol.">
        <title>The Global Catalogue of Microorganisms (GCM) 10K type strain sequencing project: providing services to taxonomists for standard genome sequencing and annotation.</title>
        <authorList>
            <consortium name="The Broad Institute Genomics Platform"/>
            <consortium name="The Broad Institute Genome Sequencing Center for Infectious Disease"/>
            <person name="Wu L."/>
            <person name="Ma J."/>
        </authorList>
    </citation>
    <scope>NUCLEOTIDE SEQUENCE [LARGE SCALE GENOMIC DNA]</scope>
    <source>
        <strain evidence="6">KCTC 62164</strain>
    </source>
</reference>
<protein>
    <recommendedName>
        <fullName evidence="1">diguanylate cyclase</fullName>
        <ecNumber evidence="1">2.7.7.65</ecNumber>
    </recommendedName>
</protein>
<dbReference type="CDD" id="cd01949">
    <property type="entry name" value="GGDEF"/>
    <property type="match status" value="1"/>
</dbReference>
<evidence type="ECO:0000256" key="2">
    <source>
        <dbReference type="ARBA" id="ARBA00034247"/>
    </source>
</evidence>
<keyword evidence="6" id="KW-1185">Reference proteome</keyword>
<dbReference type="InterPro" id="IPR000014">
    <property type="entry name" value="PAS"/>
</dbReference>
<feature type="transmembrane region" description="Helical" evidence="3">
    <location>
        <begin position="7"/>
        <end position="24"/>
    </location>
</feature>
<evidence type="ECO:0000256" key="3">
    <source>
        <dbReference type="SAM" id="Phobius"/>
    </source>
</evidence>
<comment type="caution">
    <text evidence="5">The sequence shown here is derived from an EMBL/GenBank/DDBJ whole genome shotgun (WGS) entry which is preliminary data.</text>
</comment>
<dbReference type="CDD" id="cd00130">
    <property type="entry name" value="PAS"/>
    <property type="match status" value="1"/>
</dbReference>
<gene>
    <name evidence="5" type="ORF">ACFOKA_02420</name>
</gene>
<dbReference type="Gene3D" id="3.30.70.270">
    <property type="match status" value="1"/>
</dbReference>